<dbReference type="Proteomes" id="UP000321746">
    <property type="component" value="Unassembled WGS sequence"/>
</dbReference>
<dbReference type="Gene3D" id="3.30.1330.40">
    <property type="entry name" value="RutC-like"/>
    <property type="match status" value="1"/>
</dbReference>
<accession>A0A511XNX1</accession>
<keyword evidence="2" id="KW-0732">Signal</keyword>
<evidence type="ECO:0000256" key="2">
    <source>
        <dbReference type="SAM" id="SignalP"/>
    </source>
</evidence>
<dbReference type="EMBL" id="BJYG01000047">
    <property type="protein sequence ID" value="GEN64604.1"/>
    <property type="molecule type" value="Genomic_DNA"/>
</dbReference>
<feature type="chain" id="PRO_5021954745" evidence="2">
    <location>
        <begin position="29"/>
        <end position="174"/>
    </location>
</feature>
<dbReference type="CDD" id="cd06151">
    <property type="entry name" value="YjgF_YER057c_UK114_like_3"/>
    <property type="match status" value="1"/>
</dbReference>
<name>A0A511XNX1_9PROT</name>
<dbReference type="InterPro" id="IPR035959">
    <property type="entry name" value="RutC-like_sf"/>
</dbReference>
<dbReference type="InterPro" id="IPR019897">
    <property type="entry name" value="RidA_CS"/>
</dbReference>
<comment type="caution">
    <text evidence="3">The sequence shown here is derived from an EMBL/GenBank/DDBJ whole genome shotgun (WGS) entry which is preliminary data.</text>
</comment>
<dbReference type="GO" id="GO:0005829">
    <property type="term" value="C:cytosol"/>
    <property type="evidence" value="ECO:0007669"/>
    <property type="project" value="TreeGrafter"/>
</dbReference>
<proteinExistence type="inferred from homology"/>
<dbReference type="GO" id="GO:0019239">
    <property type="term" value="F:deaminase activity"/>
    <property type="evidence" value="ECO:0007669"/>
    <property type="project" value="TreeGrafter"/>
</dbReference>
<reference evidence="3 4" key="1">
    <citation type="submission" date="2019-07" db="EMBL/GenBank/DDBJ databases">
        <title>Whole genome shotgun sequence of Acetobacter oeni NBRC 105207.</title>
        <authorList>
            <person name="Hosoyama A."/>
            <person name="Uohara A."/>
            <person name="Ohji S."/>
            <person name="Ichikawa N."/>
        </authorList>
    </citation>
    <scope>NUCLEOTIDE SEQUENCE [LARGE SCALE GENOMIC DNA]</scope>
    <source>
        <strain evidence="3 4">NBRC 105207</strain>
    </source>
</reference>
<dbReference type="OrthoDB" id="9803101at2"/>
<evidence type="ECO:0000313" key="4">
    <source>
        <dbReference type="Proteomes" id="UP000321746"/>
    </source>
</evidence>
<organism evidence="3 4">
    <name type="scientific">Acetobacter oeni</name>
    <dbReference type="NCBI Taxonomy" id="304077"/>
    <lineage>
        <taxon>Bacteria</taxon>
        <taxon>Pseudomonadati</taxon>
        <taxon>Pseudomonadota</taxon>
        <taxon>Alphaproteobacteria</taxon>
        <taxon>Acetobacterales</taxon>
        <taxon>Acetobacteraceae</taxon>
        <taxon>Acetobacter</taxon>
    </lineage>
</organism>
<dbReference type="PANTHER" id="PTHR11803">
    <property type="entry name" value="2-IMINOBUTANOATE/2-IMINOPROPANOATE DEAMINASE RIDA"/>
    <property type="match status" value="1"/>
</dbReference>
<dbReference type="PROSITE" id="PS01094">
    <property type="entry name" value="UPF0076"/>
    <property type="match status" value="1"/>
</dbReference>
<dbReference type="SUPFAM" id="SSF55298">
    <property type="entry name" value="YjgF-like"/>
    <property type="match status" value="1"/>
</dbReference>
<dbReference type="RefSeq" id="WP_146891356.1">
    <property type="nucleotide sequence ID" value="NZ_BJYG01000047.1"/>
</dbReference>
<protein>
    <submittedName>
        <fullName evidence="3">Uncharacterized protein</fullName>
    </submittedName>
</protein>
<sequence>MSFFSRHAFVALACAGVAGFSGVSGASAADAVLRHVDPASHFPIAEAIEVPPGATTIYLSGMGAPPVDKTADAHSLAAYGDTETQTRGALEKIQDQLSKLNLTMGSVIQMHMYMAADPKLGKIDFPGMMKAYTQFFGTKAQPNLPVRSAFEVAHLANPGWLIEIEVTAVRTTHP</sequence>
<evidence type="ECO:0000256" key="1">
    <source>
        <dbReference type="ARBA" id="ARBA00010552"/>
    </source>
</evidence>
<evidence type="ECO:0000313" key="3">
    <source>
        <dbReference type="EMBL" id="GEN64604.1"/>
    </source>
</evidence>
<dbReference type="InterPro" id="IPR006175">
    <property type="entry name" value="YjgF/YER057c/UK114"/>
</dbReference>
<keyword evidence="4" id="KW-1185">Reference proteome</keyword>
<dbReference type="Pfam" id="PF01042">
    <property type="entry name" value="Ribonuc_L-PSP"/>
    <property type="match status" value="1"/>
</dbReference>
<dbReference type="PANTHER" id="PTHR11803:SF59">
    <property type="entry name" value="ENDORIBONUCLEASE"/>
    <property type="match status" value="1"/>
</dbReference>
<comment type="similarity">
    <text evidence="1">Belongs to the RutC family.</text>
</comment>
<dbReference type="AlphaFoldDB" id="A0A511XNX1"/>
<gene>
    <name evidence="3" type="primary">tdcF</name>
    <name evidence="3" type="ORF">AOE01nite_28280</name>
</gene>
<feature type="signal peptide" evidence="2">
    <location>
        <begin position="1"/>
        <end position="28"/>
    </location>
</feature>